<organism evidence="2 3">
    <name type="scientific">Pocillopora damicornis</name>
    <name type="common">Cauliflower coral</name>
    <name type="synonym">Millepora damicornis</name>
    <dbReference type="NCBI Taxonomy" id="46731"/>
    <lineage>
        <taxon>Eukaryota</taxon>
        <taxon>Metazoa</taxon>
        <taxon>Cnidaria</taxon>
        <taxon>Anthozoa</taxon>
        <taxon>Hexacorallia</taxon>
        <taxon>Scleractinia</taxon>
        <taxon>Astrocoeniina</taxon>
        <taxon>Pocilloporidae</taxon>
        <taxon>Pocillopora</taxon>
    </lineage>
</organism>
<evidence type="ECO:0000313" key="3">
    <source>
        <dbReference type="Proteomes" id="UP000275408"/>
    </source>
</evidence>
<feature type="non-terminal residue" evidence="2">
    <location>
        <position position="311"/>
    </location>
</feature>
<name>A0A3M6V2N4_POCDA</name>
<keyword evidence="3" id="KW-1185">Reference proteome</keyword>
<protein>
    <submittedName>
        <fullName evidence="2">Uncharacterized protein</fullName>
    </submittedName>
</protein>
<evidence type="ECO:0000313" key="2">
    <source>
        <dbReference type="EMBL" id="RMX60120.1"/>
    </source>
</evidence>
<accession>A0A3M6V2N4</accession>
<dbReference type="Proteomes" id="UP000275408">
    <property type="component" value="Unassembled WGS sequence"/>
</dbReference>
<reference evidence="2 3" key="1">
    <citation type="journal article" date="2018" name="Sci. Rep.">
        <title>Comparative analysis of the Pocillopora damicornis genome highlights role of immune system in coral evolution.</title>
        <authorList>
            <person name="Cunning R."/>
            <person name="Bay R.A."/>
            <person name="Gillette P."/>
            <person name="Baker A.C."/>
            <person name="Traylor-Knowles N."/>
        </authorList>
    </citation>
    <scope>NUCLEOTIDE SEQUENCE [LARGE SCALE GENOMIC DNA]</scope>
    <source>
        <strain evidence="2">RSMAS</strain>
        <tissue evidence="2">Whole animal</tissue>
    </source>
</reference>
<dbReference type="EMBL" id="RCHS01000234">
    <property type="protein sequence ID" value="RMX60120.1"/>
    <property type="molecule type" value="Genomic_DNA"/>
</dbReference>
<comment type="caution">
    <text evidence="2">The sequence shown here is derived from an EMBL/GenBank/DDBJ whole genome shotgun (WGS) entry which is preliminary data.</text>
</comment>
<sequence length="311" mass="35536">MCWVRNVCWLWLGDHNSMKSDIILCKLMTELHHIMAMFTLKIFKSFSLIQYGCNKIDEAKMLLTLIAFLRHLSSSSPTSLSWTASASPSASPLVPPGLPRRRRFSMVSFMASLLSSLQESPKLVQYGSSPNYNPRITMSHECKPSTKFMSCYKFTNQQNFHRLSPKELWSVLHDNAQRNHSPYMKHIPNLVPRVFIQSSPRPRRPTNDTSLPCPPPSRNFSPHVPFLHDVFEDNGNNSGPYSKHYNKSDDKFGVGANDNPPVKAKSTDTAEDKVNLNIMLLSQSLEVINHRFLQKGKSFLIRAQKIQYLKQ</sequence>
<feature type="region of interest" description="Disordered" evidence="1">
    <location>
        <begin position="197"/>
        <end position="216"/>
    </location>
</feature>
<dbReference type="AlphaFoldDB" id="A0A3M6V2N4"/>
<gene>
    <name evidence="2" type="ORF">pdam_00019538</name>
</gene>
<evidence type="ECO:0000256" key="1">
    <source>
        <dbReference type="SAM" id="MobiDB-lite"/>
    </source>
</evidence>
<proteinExistence type="predicted"/>